<proteinExistence type="predicted"/>
<dbReference type="Pfam" id="PF16153">
    <property type="entry name" value="DUF4861"/>
    <property type="match status" value="1"/>
</dbReference>
<keyword evidence="3" id="KW-1185">Reference proteome</keyword>
<organism evidence="2 3">
    <name type="scientific">Solitalea koreensis</name>
    <dbReference type="NCBI Taxonomy" id="543615"/>
    <lineage>
        <taxon>Bacteria</taxon>
        <taxon>Pseudomonadati</taxon>
        <taxon>Bacteroidota</taxon>
        <taxon>Sphingobacteriia</taxon>
        <taxon>Sphingobacteriales</taxon>
        <taxon>Sphingobacteriaceae</taxon>
        <taxon>Solitalea</taxon>
    </lineage>
</organism>
<keyword evidence="1" id="KW-0732">Signal</keyword>
<reference evidence="2 3" key="1">
    <citation type="submission" date="2017-05" db="EMBL/GenBank/DDBJ databases">
        <authorList>
            <person name="Varghese N."/>
            <person name="Submissions S."/>
        </authorList>
    </citation>
    <scope>NUCLEOTIDE SEQUENCE [LARGE SCALE GENOMIC DNA]</scope>
    <source>
        <strain evidence="2 3">DSM 21342</strain>
    </source>
</reference>
<dbReference type="InterPro" id="IPR032342">
    <property type="entry name" value="DUF4861"/>
</dbReference>
<sequence>MIKKLIFALLLVNSALQLQAQQKTIQISNALGVQRSEEIVSISWSDILKASPDVDTANFKVINVVSKAELLYQLEYKGTSHVQNLLVQVSVPAKGTLSLKLVKGKHQVFRAKTFARYVPERKDDFAWENDRIAFRTYGRELEKFPNEMSYGVDVWTKRTDSLILNKWYKSGTYHIDKGEGMDHYHVGYTLGAGNVAPYINDTIWFPRNYTKWKVLDNGPLRSSFQLSYDEWLASGRKVNVVKTVSLDAGSQVSRTEAEYSWNDAKPLPLVIGIIKRPENGLISLDEKGGIMTYWEPVESKNGTTGVGCIFTTPVKQMMVKQGHLLTETILNKPSSIVYYNGAAWDRAGKITSAEAWMNYLNQKAETLKNPLAVSFVQ</sequence>
<evidence type="ECO:0000256" key="1">
    <source>
        <dbReference type="SAM" id="SignalP"/>
    </source>
</evidence>
<gene>
    <name evidence="2" type="ORF">SAMN06265350_102378</name>
</gene>
<dbReference type="Proteomes" id="UP000315971">
    <property type="component" value="Unassembled WGS sequence"/>
</dbReference>
<evidence type="ECO:0000313" key="3">
    <source>
        <dbReference type="Proteomes" id="UP000315971"/>
    </source>
</evidence>
<feature type="chain" id="PRO_5022021971" description="DUF4861 domain-containing protein" evidence="1">
    <location>
        <begin position="21"/>
        <end position="377"/>
    </location>
</feature>
<evidence type="ECO:0008006" key="4">
    <source>
        <dbReference type="Google" id="ProtNLM"/>
    </source>
</evidence>
<feature type="signal peptide" evidence="1">
    <location>
        <begin position="1"/>
        <end position="20"/>
    </location>
</feature>
<accession>A0A521BNW6</accession>
<protein>
    <recommendedName>
        <fullName evidence="4">DUF4861 domain-containing protein</fullName>
    </recommendedName>
</protein>
<evidence type="ECO:0000313" key="2">
    <source>
        <dbReference type="EMBL" id="SMO48799.1"/>
    </source>
</evidence>
<dbReference type="EMBL" id="FXSZ01000002">
    <property type="protein sequence ID" value="SMO48799.1"/>
    <property type="molecule type" value="Genomic_DNA"/>
</dbReference>
<dbReference type="AlphaFoldDB" id="A0A521BNW6"/>
<name>A0A521BNW6_9SPHI</name>
<dbReference type="RefSeq" id="WP_246085425.1">
    <property type="nucleotide sequence ID" value="NZ_FXSZ01000002.1"/>
</dbReference>